<dbReference type="GO" id="GO:0006351">
    <property type="term" value="P:DNA-templated transcription"/>
    <property type="evidence" value="ECO:0007669"/>
    <property type="project" value="InterPro"/>
</dbReference>
<dbReference type="GeneID" id="64595627"/>
<gene>
    <name evidence="10" type="ORF">HD556DRAFT_1334843</name>
</gene>
<evidence type="ECO:0000313" key="10">
    <source>
        <dbReference type="EMBL" id="KAG1802092.1"/>
    </source>
</evidence>
<dbReference type="CDD" id="cd12148">
    <property type="entry name" value="fungal_TF_MHR"/>
    <property type="match status" value="1"/>
</dbReference>
<dbReference type="OrthoDB" id="2123952at2759"/>
<dbReference type="InterPro" id="IPR051615">
    <property type="entry name" value="Transcr_Regulatory_Elem"/>
</dbReference>
<keyword evidence="6" id="KW-0804">Transcription</keyword>
<dbReference type="CDD" id="cd00067">
    <property type="entry name" value="GAL4"/>
    <property type="match status" value="1"/>
</dbReference>
<evidence type="ECO:0000313" key="11">
    <source>
        <dbReference type="Proteomes" id="UP000719766"/>
    </source>
</evidence>
<dbReference type="Gene3D" id="4.10.240.10">
    <property type="entry name" value="Zn(2)-C6 fungal-type DNA-binding domain"/>
    <property type="match status" value="1"/>
</dbReference>
<feature type="compositionally biased region" description="Polar residues" evidence="8">
    <location>
        <begin position="338"/>
        <end position="358"/>
    </location>
</feature>
<evidence type="ECO:0000259" key="9">
    <source>
        <dbReference type="PROSITE" id="PS50048"/>
    </source>
</evidence>
<feature type="domain" description="Zn(2)-C6 fungal-type" evidence="9">
    <location>
        <begin position="161"/>
        <end position="193"/>
    </location>
</feature>
<feature type="region of interest" description="Disordered" evidence="8">
    <location>
        <begin position="1090"/>
        <end position="1122"/>
    </location>
</feature>
<evidence type="ECO:0000256" key="6">
    <source>
        <dbReference type="ARBA" id="ARBA00023163"/>
    </source>
</evidence>
<feature type="compositionally biased region" description="Basic and acidic residues" evidence="8">
    <location>
        <begin position="974"/>
        <end position="996"/>
    </location>
</feature>
<dbReference type="PANTHER" id="PTHR31313:SF78">
    <property type="entry name" value="TRANSCRIPTION FACTOR DOMAIN-CONTAINING PROTEIN"/>
    <property type="match status" value="1"/>
</dbReference>
<feature type="region of interest" description="Disordered" evidence="8">
    <location>
        <begin position="272"/>
        <end position="306"/>
    </location>
</feature>
<reference evidence="10" key="1">
    <citation type="journal article" date="2020" name="New Phytol.">
        <title>Comparative genomics reveals dynamic genome evolution in host specialist ectomycorrhizal fungi.</title>
        <authorList>
            <person name="Lofgren L.A."/>
            <person name="Nguyen N.H."/>
            <person name="Vilgalys R."/>
            <person name="Ruytinx J."/>
            <person name="Liao H.L."/>
            <person name="Branco S."/>
            <person name="Kuo A."/>
            <person name="LaButti K."/>
            <person name="Lipzen A."/>
            <person name="Andreopoulos W."/>
            <person name="Pangilinan J."/>
            <person name="Riley R."/>
            <person name="Hundley H."/>
            <person name="Na H."/>
            <person name="Barry K."/>
            <person name="Grigoriev I.V."/>
            <person name="Stajich J.E."/>
            <person name="Kennedy P.G."/>
        </authorList>
    </citation>
    <scope>NUCLEOTIDE SEQUENCE</scope>
    <source>
        <strain evidence="10">S12</strain>
    </source>
</reference>
<feature type="region of interest" description="Disordered" evidence="8">
    <location>
        <begin position="578"/>
        <end position="597"/>
    </location>
</feature>
<feature type="compositionally biased region" description="Polar residues" evidence="8">
    <location>
        <begin position="26"/>
        <end position="40"/>
    </location>
</feature>
<feature type="compositionally biased region" description="Polar residues" evidence="8">
    <location>
        <begin position="288"/>
        <end position="306"/>
    </location>
</feature>
<evidence type="ECO:0000256" key="8">
    <source>
        <dbReference type="SAM" id="MobiDB-lite"/>
    </source>
</evidence>
<dbReference type="PROSITE" id="PS00463">
    <property type="entry name" value="ZN2_CY6_FUNGAL_1"/>
    <property type="match status" value="1"/>
</dbReference>
<dbReference type="GO" id="GO:0000981">
    <property type="term" value="F:DNA-binding transcription factor activity, RNA polymerase II-specific"/>
    <property type="evidence" value="ECO:0007669"/>
    <property type="project" value="InterPro"/>
</dbReference>
<evidence type="ECO:0000256" key="1">
    <source>
        <dbReference type="ARBA" id="ARBA00004123"/>
    </source>
</evidence>
<dbReference type="RefSeq" id="XP_041165284.1">
    <property type="nucleotide sequence ID" value="XM_041301863.1"/>
</dbReference>
<evidence type="ECO:0000256" key="3">
    <source>
        <dbReference type="ARBA" id="ARBA00022833"/>
    </source>
</evidence>
<feature type="region of interest" description="Disordered" evidence="8">
    <location>
        <begin position="1146"/>
        <end position="1178"/>
    </location>
</feature>
<dbReference type="SMART" id="SM00906">
    <property type="entry name" value="Fungal_trans"/>
    <property type="match status" value="1"/>
</dbReference>
<feature type="compositionally biased region" description="Polar residues" evidence="8">
    <location>
        <begin position="1093"/>
        <end position="1104"/>
    </location>
</feature>
<feature type="compositionally biased region" description="Acidic residues" evidence="8">
    <location>
        <begin position="125"/>
        <end position="134"/>
    </location>
</feature>
<evidence type="ECO:0000256" key="7">
    <source>
        <dbReference type="ARBA" id="ARBA00023242"/>
    </source>
</evidence>
<comment type="subcellular location">
    <subcellularLocation>
        <location evidence="1">Nucleus</location>
    </subcellularLocation>
</comment>
<feature type="compositionally biased region" description="Polar residues" evidence="8">
    <location>
        <begin position="963"/>
        <end position="973"/>
    </location>
</feature>
<accession>A0A9P7J496</accession>
<evidence type="ECO:0000256" key="2">
    <source>
        <dbReference type="ARBA" id="ARBA00022723"/>
    </source>
</evidence>
<protein>
    <submittedName>
        <fullName evidence="10">Fungal-specific transcription factor domain-containing protein</fullName>
    </submittedName>
</protein>
<dbReference type="Proteomes" id="UP000719766">
    <property type="component" value="Unassembled WGS sequence"/>
</dbReference>
<dbReference type="GO" id="GO:0008270">
    <property type="term" value="F:zinc ion binding"/>
    <property type="evidence" value="ECO:0007669"/>
    <property type="project" value="InterPro"/>
</dbReference>
<feature type="compositionally biased region" description="Polar residues" evidence="8">
    <location>
        <begin position="1014"/>
        <end position="1028"/>
    </location>
</feature>
<dbReference type="PANTHER" id="PTHR31313">
    <property type="entry name" value="TY1 ENHANCER ACTIVATOR"/>
    <property type="match status" value="1"/>
</dbReference>
<feature type="compositionally biased region" description="Low complexity" evidence="8">
    <location>
        <begin position="997"/>
        <end position="1010"/>
    </location>
</feature>
<feature type="region of interest" description="Disordered" evidence="8">
    <location>
        <begin position="321"/>
        <end position="397"/>
    </location>
</feature>
<keyword evidence="3" id="KW-0862">Zinc</keyword>
<name>A0A9P7J496_9AGAM</name>
<keyword evidence="11" id="KW-1185">Reference proteome</keyword>
<dbReference type="Pfam" id="PF00172">
    <property type="entry name" value="Zn_clus"/>
    <property type="match status" value="1"/>
</dbReference>
<dbReference type="InterPro" id="IPR001138">
    <property type="entry name" value="Zn2Cys6_DnaBD"/>
</dbReference>
<organism evidence="10 11">
    <name type="scientific">Suillus plorans</name>
    <dbReference type="NCBI Taxonomy" id="116603"/>
    <lineage>
        <taxon>Eukaryota</taxon>
        <taxon>Fungi</taxon>
        <taxon>Dikarya</taxon>
        <taxon>Basidiomycota</taxon>
        <taxon>Agaricomycotina</taxon>
        <taxon>Agaricomycetes</taxon>
        <taxon>Agaricomycetidae</taxon>
        <taxon>Boletales</taxon>
        <taxon>Suillineae</taxon>
        <taxon>Suillaceae</taxon>
        <taxon>Suillus</taxon>
    </lineage>
</organism>
<dbReference type="AlphaFoldDB" id="A0A9P7J496"/>
<feature type="region of interest" description="Disordered" evidence="8">
    <location>
        <begin position="533"/>
        <end position="555"/>
    </location>
</feature>
<feature type="region of interest" description="Disordered" evidence="8">
    <location>
        <begin position="963"/>
        <end position="1046"/>
    </location>
</feature>
<evidence type="ECO:0000256" key="4">
    <source>
        <dbReference type="ARBA" id="ARBA00023015"/>
    </source>
</evidence>
<dbReference type="SUPFAM" id="SSF57701">
    <property type="entry name" value="Zn2/Cys6 DNA-binding domain"/>
    <property type="match status" value="1"/>
</dbReference>
<keyword evidence="4" id="KW-0805">Transcription regulation</keyword>
<feature type="region of interest" description="Disordered" evidence="8">
    <location>
        <begin position="119"/>
        <end position="153"/>
    </location>
</feature>
<dbReference type="PROSITE" id="PS50048">
    <property type="entry name" value="ZN2_CY6_FUNGAL_2"/>
    <property type="match status" value="1"/>
</dbReference>
<feature type="region of interest" description="Disordered" evidence="8">
    <location>
        <begin position="20"/>
        <end position="50"/>
    </location>
</feature>
<dbReference type="GO" id="GO:0005634">
    <property type="term" value="C:nucleus"/>
    <property type="evidence" value="ECO:0007669"/>
    <property type="project" value="UniProtKB-SubCell"/>
</dbReference>
<dbReference type="InterPro" id="IPR036864">
    <property type="entry name" value="Zn2-C6_fun-type_DNA-bd_sf"/>
</dbReference>
<dbReference type="SMART" id="SM00066">
    <property type="entry name" value="GAL4"/>
    <property type="match status" value="1"/>
</dbReference>
<dbReference type="InterPro" id="IPR007219">
    <property type="entry name" value="XnlR_reg_dom"/>
</dbReference>
<feature type="compositionally biased region" description="Polar residues" evidence="8">
    <location>
        <begin position="535"/>
        <end position="551"/>
    </location>
</feature>
<keyword evidence="5" id="KW-0238">DNA-binding</keyword>
<keyword evidence="7" id="KW-0539">Nucleus</keyword>
<feature type="compositionally biased region" description="Low complexity" evidence="8">
    <location>
        <begin position="321"/>
        <end position="337"/>
    </location>
</feature>
<evidence type="ECO:0000256" key="5">
    <source>
        <dbReference type="ARBA" id="ARBA00023125"/>
    </source>
</evidence>
<sequence length="1178" mass="128657">MAIPANAYYILDSHPAPHYGLDPPNSAGSNNSARSHSASVKSELSSSPYLDLSPSPPHTFSFHFPSSASAPNSAAHINHNFTTTSNTLPDRPYYRFGSMAHPEDAWLSKRSTNSALDLNSLSFPDEYDDGDDLPDPPGSSGAPATSSSYSDRVVRRRSSKACDQCRKSKCKCERAGDGEACKSCIMLGTPCTFLGPSRKRGPPKGYIDAIEARLHQTEALLGVLLAVEAEHSERYGEADRPPPGGAAGLEDVLHTLRQDTLAREILNRVDTSSYGVKGRKGGSVKPRPNNTTPTEGSGIDLQSTHPSNEWQDRVVSLLSSSLSFSHPSSSQPRSPTSGANNPRTIQLSQSRTSPSLTFDDNGRRQRRRLGSSSSPDPSDHSQTQAPASTDSEDEDDVADAVGQLSLNEDEQVRYHGKASGLYLLGYNAKEEARNEGGIWRFPKARVWPPLPPSDTNMTSPVIPSIDALTNSTASPSNSPLMGLSVMDKDLSGVMPDLVVQEHLLEIYFTYVHSAFPVLHKEAFWEGYKVRPNPSAADTPSPASDGQGSKSPSPFHRARRNISPLLLLSMFSIAERYSPSSSLPPSSPPPSSASSVREPTPMWTAGDKYFNVAKKLLDNTYASSMPSTVQALLLLGYREIGIGAMAQAWVYTGMAVRMAQDLGMHRAADGWARAEVGRLFGPRELQERRRIWWGCVVLDGYVSTYIGRPLAIFERDYDTLLPGEDEAEEMELWIPHESLPPDSRGHGYPPSAEIRCSITGRVLSSFNASATLSTILSKLVQSLYAIHPVNSRHAEVGQLEELLNKWYLDLPEHLQLKQGATVPPHILTLHMQYWCTTLLLHRPFIRNTYLLNKGKSDNVDDAEACATSKKHYELCVGAANHISSIVSSYREKYCLQRAPVFLCFYVFTAGIMHVTSSSIFPNDPQSRIGLFRCMDALQDMEVVWPSAARANELLRGSNVMANPSNSSQACLSFTSRDRQKRTAEHSIDSEDAYERSHLQVLPSSSSSNVPGSGQGYANTWRSTQFSGTSHDVGHSQESGAGRHADFAGAPISTSQSSYYPWSSDGSSYLSFPNTLSTSVLPQMYSTGLVDSRRAGNSQSSASHQGQARLALHGGGSGTYTSDQPGMGRYPQFWNDYTSFPQMGIAYSQSHPQQQQQQTPPQDPMYMSAQYGGIYNNPTS</sequence>
<feature type="compositionally biased region" description="Low complexity" evidence="8">
    <location>
        <begin position="138"/>
        <end position="151"/>
    </location>
</feature>
<dbReference type="Pfam" id="PF04082">
    <property type="entry name" value="Fungal_trans"/>
    <property type="match status" value="1"/>
</dbReference>
<comment type="caution">
    <text evidence="10">The sequence shown here is derived from an EMBL/GenBank/DDBJ whole genome shotgun (WGS) entry which is preliminary data.</text>
</comment>
<dbReference type="EMBL" id="JABBWE010000006">
    <property type="protein sequence ID" value="KAG1802092.1"/>
    <property type="molecule type" value="Genomic_DNA"/>
</dbReference>
<proteinExistence type="predicted"/>
<keyword evidence="2" id="KW-0479">Metal-binding</keyword>
<dbReference type="GO" id="GO:0003677">
    <property type="term" value="F:DNA binding"/>
    <property type="evidence" value="ECO:0007669"/>
    <property type="project" value="UniProtKB-KW"/>
</dbReference>